<evidence type="ECO:0000313" key="2">
    <source>
        <dbReference type="Proteomes" id="UP000015354"/>
    </source>
</evidence>
<dbReference type="Proteomes" id="UP000015354">
    <property type="component" value="Unassembled WGS sequence"/>
</dbReference>
<accession>S9UHR5</accession>
<evidence type="ECO:0000313" key="1">
    <source>
        <dbReference type="EMBL" id="EPY30362.1"/>
    </source>
</evidence>
<dbReference type="OrthoDB" id="10576129at2759"/>
<comment type="caution">
    <text evidence="1">The sequence shown here is derived from an EMBL/GenBank/DDBJ whole genome shotgun (WGS) entry which is preliminary data.</text>
</comment>
<proteinExistence type="predicted"/>
<dbReference type="AlphaFoldDB" id="S9UHR5"/>
<gene>
    <name evidence="1" type="ORF">STCU_04104</name>
</gene>
<name>S9UHR5_9TRYP</name>
<organism evidence="1 2">
    <name type="scientific">Strigomonas culicis</name>
    <dbReference type="NCBI Taxonomy" id="28005"/>
    <lineage>
        <taxon>Eukaryota</taxon>
        <taxon>Discoba</taxon>
        <taxon>Euglenozoa</taxon>
        <taxon>Kinetoplastea</taxon>
        <taxon>Metakinetoplastina</taxon>
        <taxon>Trypanosomatida</taxon>
        <taxon>Trypanosomatidae</taxon>
        <taxon>Strigomonadinae</taxon>
        <taxon>Strigomonas</taxon>
    </lineage>
</organism>
<dbReference type="EMBL" id="ATMH01004104">
    <property type="protein sequence ID" value="EPY30362.1"/>
    <property type="molecule type" value="Genomic_DNA"/>
</dbReference>
<protein>
    <submittedName>
        <fullName evidence="1">Uncharacterized protein</fullName>
    </submittedName>
</protein>
<sequence length="164" mass="17496">MLNVENYETIASLSRLARDVDLPRCCVRCVVDRVIPTRACEFSEGQVCSVIANIAGDGAGPAPAGEAVPLRVHFYDRWAYGASFVEAGDTLVLTGIQVHPVPPPGDASFYVTPLSEGGSLRVVQQGHADLLEVTVTPASFDNPVVKVLRANVGAAKNCYVNRRS</sequence>
<reference evidence="1 2" key="1">
    <citation type="journal article" date="2013" name="PLoS ONE">
        <title>Predicting the Proteins of Angomonas deanei, Strigomonas culicis and Their Respective Endosymbionts Reveals New Aspects of the Trypanosomatidae Family.</title>
        <authorList>
            <person name="Motta M.C."/>
            <person name="Martins A.C."/>
            <person name="de Souza S.S."/>
            <person name="Catta-Preta C.M."/>
            <person name="Silva R."/>
            <person name="Klein C.C."/>
            <person name="de Almeida L.G."/>
            <person name="de Lima Cunha O."/>
            <person name="Ciapina L.P."/>
            <person name="Brocchi M."/>
            <person name="Colabardini A.C."/>
            <person name="de Araujo Lima B."/>
            <person name="Machado C.R."/>
            <person name="de Almeida Soares C.M."/>
            <person name="Probst C.M."/>
            <person name="de Menezes C.B."/>
            <person name="Thompson C.E."/>
            <person name="Bartholomeu D.C."/>
            <person name="Gradia D.F."/>
            <person name="Pavoni D.P."/>
            <person name="Grisard E.C."/>
            <person name="Fantinatti-Garboggini F."/>
            <person name="Marchini F.K."/>
            <person name="Rodrigues-Luiz G.F."/>
            <person name="Wagner G."/>
            <person name="Goldman G.H."/>
            <person name="Fietto J.L."/>
            <person name="Elias M.C."/>
            <person name="Goldman M.H."/>
            <person name="Sagot M.F."/>
            <person name="Pereira M."/>
            <person name="Stoco P.H."/>
            <person name="de Mendonca-Neto R.P."/>
            <person name="Teixeira S.M."/>
            <person name="Maciel T.E."/>
            <person name="de Oliveira Mendes T.A."/>
            <person name="Urmenyi T.P."/>
            <person name="de Souza W."/>
            <person name="Schenkman S."/>
            <person name="de Vasconcelos A.T."/>
        </authorList>
    </citation>
    <scope>NUCLEOTIDE SEQUENCE [LARGE SCALE GENOMIC DNA]</scope>
</reference>
<keyword evidence="2" id="KW-1185">Reference proteome</keyword>